<dbReference type="Gene3D" id="3.50.50.60">
    <property type="entry name" value="FAD/NAD(P)-binding domain"/>
    <property type="match status" value="2"/>
</dbReference>
<dbReference type="PANTHER" id="PTHR46720:SF3">
    <property type="entry name" value="FAD-BINDING DOMAIN-CONTAINING PROTEIN-RELATED"/>
    <property type="match status" value="1"/>
</dbReference>
<dbReference type="Pfam" id="PF01494">
    <property type="entry name" value="FAD_binding_3"/>
    <property type="match status" value="1"/>
</dbReference>
<reference evidence="6 7" key="1">
    <citation type="submission" date="2016-06" db="EMBL/GenBank/DDBJ databases">
        <title>Comparative genomics of the ectomycorrhizal sister species Rhizopogon vinicolor and Rhizopogon vesiculosus (Basidiomycota: Boletales) reveals a divergence of the mating type B locus.</title>
        <authorList>
            <consortium name="DOE Joint Genome Institute"/>
            <person name="Mujic A.B."/>
            <person name="Kuo A."/>
            <person name="Tritt A."/>
            <person name="Lipzen A."/>
            <person name="Chen C."/>
            <person name="Johnson J."/>
            <person name="Sharma A."/>
            <person name="Barry K."/>
            <person name="Grigoriev I.V."/>
            <person name="Spatafora J.W."/>
        </authorList>
    </citation>
    <scope>NUCLEOTIDE SEQUENCE [LARGE SCALE GENOMIC DNA]</scope>
    <source>
        <strain evidence="6 7">AM-OR11-026</strain>
    </source>
</reference>
<keyword evidence="2" id="KW-0274">FAD</keyword>
<dbReference type="GO" id="GO:0016491">
    <property type="term" value="F:oxidoreductase activity"/>
    <property type="evidence" value="ECO:0007669"/>
    <property type="project" value="UniProtKB-KW"/>
</dbReference>
<dbReference type="EMBL" id="KV448352">
    <property type="protein sequence ID" value="OAX37431.1"/>
    <property type="molecule type" value="Genomic_DNA"/>
</dbReference>
<evidence type="ECO:0000256" key="2">
    <source>
        <dbReference type="ARBA" id="ARBA00022827"/>
    </source>
</evidence>
<keyword evidence="1" id="KW-0285">Flavoprotein</keyword>
<dbReference type="InterPro" id="IPR002938">
    <property type="entry name" value="FAD-bd"/>
</dbReference>
<proteinExistence type="predicted"/>
<organism evidence="6 7">
    <name type="scientific">Rhizopogon vinicolor AM-OR11-026</name>
    <dbReference type="NCBI Taxonomy" id="1314800"/>
    <lineage>
        <taxon>Eukaryota</taxon>
        <taxon>Fungi</taxon>
        <taxon>Dikarya</taxon>
        <taxon>Basidiomycota</taxon>
        <taxon>Agaricomycotina</taxon>
        <taxon>Agaricomycetes</taxon>
        <taxon>Agaricomycetidae</taxon>
        <taxon>Boletales</taxon>
        <taxon>Suillineae</taxon>
        <taxon>Rhizopogonaceae</taxon>
        <taxon>Rhizopogon</taxon>
    </lineage>
</organism>
<name>A0A1B7MXZ9_9AGAM</name>
<evidence type="ECO:0000259" key="5">
    <source>
        <dbReference type="Pfam" id="PF01494"/>
    </source>
</evidence>
<dbReference type="InParanoid" id="A0A1B7MXZ9"/>
<evidence type="ECO:0000256" key="4">
    <source>
        <dbReference type="SAM" id="Phobius"/>
    </source>
</evidence>
<protein>
    <submittedName>
        <fullName evidence="6">FAD/NAD(P)-binding domain-containing protein</fullName>
    </submittedName>
</protein>
<dbReference type="Proteomes" id="UP000092154">
    <property type="component" value="Unassembled WGS sequence"/>
</dbReference>
<sequence>MASSSTAPKFRVAICGAGIGGLVLAIAMGRFAQHDVQIDVYESRDAITTAGVGISIASRTDEIVQELGMYEEIFGISTKPPSSGFGLPKSLSSTVFNLIRTFRATIQECCENPTRWALHVVNELPLSTCDRVALMGDACHAMQSHMGAGANVAIEDAFVLGRLLAHPLTTLDNVHVALKIYQDIRLSAAQFIGRKSEDLGYMYEFDAPGYYDGTDRGNEGEELELLKEKILEDRRGLEGQGGAVAGWLKAERKLQESVGLCNGRCENDASLFSL</sequence>
<dbReference type="STRING" id="1314800.A0A1B7MXZ9"/>
<dbReference type="AlphaFoldDB" id="A0A1B7MXZ9"/>
<dbReference type="GO" id="GO:0071949">
    <property type="term" value="F:FAD binding"/>
    <property type="evidence" value="ECO:0007669"/>
    <property type="project" value="InterPro"/>
</dbReference>
<accession>A0A1B7MXZ9</accession>
<dbReference type="PANTHER" id="PTHR46720">
    <property type="entry name" value="HYDROXYLASE, PUTATIVE (AFU_ORTHOLOGUE AFUA_3G01460)-RELATED"/>
    <property type="match status" value="1"/>
</dbReference>
<evidence type="ECO:0000313" key="6">
    <source>
        <dbReference type="EMBL" id="OAX37431.1"/>
    </source>
</evidence>
<feature type="domain" description="FAD-binding" evidence="5">
    <location>
        <begin position="130"/>
        <end position="190"/>
    </location>
</feature>
<evidence type="ECO:0000256" key="3">
    <source>
        <dbReference type="ARBA" id="ARBA00023002"/>
    </source>
</evidence>
<dbReference type="InterPro" id="IPR051104">
    <property type="entry name" value="FAD_monoxygenase"/>
</dbReference>
<dbReference type="OrthoDB" id="2687478at2759"/>
<evidence type="ECO:0000256" key="1">
    <source>
        <dbReference type="ARBA" id="ARBA00022630"/>
    </source>
</evidence>
<dbReference type="GO" id="GO:0044550">
    <property type="term" value="P:secondary metabolite biosynthetic process"/>
    <property type="evidence" value="ECO:0007669"/>
    <property type="project" value="TreeGrafter"/>
</dbReference>
<keyword evidence="7" id="KW-1185">Reference proteome</keyword>
<dbReference type="SUPFAM" id="SSF51905">
    <property type="entry name" value="FAD/NAD(P)-binding domain"/>
    <property type="match status" value="1"/>
</dbReference>
<feature type="transmembrane region" description="Helical" evidence="4">
    <location>
        <begin position="12"/>
        <end position="32"/>
    </location>
</feature>
<evidence type="ECO:0000313" key="7">
    <source>
        <dbReference type="Proteomes" id="UP000092154"/>
    </source>
</evidence>
<keyword evidence="4" id="KW-0472">Membrane</keyword>
<keyword evidence="4" id="KW-0812">Transmembrane</keyword>
<keyword evidence="3" id="KW-0560">Oxidoreductase</keyword>
<keyword evidence="4" id="KW-1133">Transmembrane helix</keyword>
<gene>
    <name evidence="6" type="ORF">K503DRAFT_742740</name>
</gene>
<dbReference type="InterPro" id="IPR036188">
    <property type="entry name" value="FAD/NAD-bd_sf"/>
</dbReference>